<keyword evidence="2" id="KW-1185">Reference proteome</keyword>
<evidence type="ECO:0000313" key="1">
    <source>
        <dbReference type="EMBL" id="MFD1001086.1"/>
    </source>
</evidence>
<reference evidence="2" key="1">
    <citation type="journal article" date="2019" name="Int. J. Syst. Evol. Microbiol.">
        <title>The Global Catalogue of Microorganisms (GCM) 10K type strain sequencing project: providing services to taxonomists for standard genome sequencing and annotation.</title>
        <authorList>
            <consortium name="The Broad Institute Genomics Platform"/>
            <consortium name="The Broad Institute Genome Sequencing Center for Infectious Disease"/>
            <person name="Wu L."/>
            <person name="Ma J."/>
        </authorList>
    </citation>
    <scope>NUCLEOTIDE SEQUENCE [LARGE SCALE GENOMIC DNA]</scope>
    <source>
        <strain evidence="2">CCUG 58938</strain>
    </source>
</reference>
<sequence>MKTTEIDVPIQNIQRRVARAKNGQVVFTDNNQLKEFDHLT</sequence>
<dbReference type="RefSeq" id="WP_377580537.1">
    <property type="nucleotide sequence ID" value="NZ_JBHTKA010000007.1"/>
</dbReference>
<accession>A0ABW3K7F9</accession>
<organism evidence="1 2">
    <name type="scientific">Ohtaekwangia kribbensis</name>
    <dbReference type="NCBI Taxonomy" id="688913"/>
    <lineage>
        <taxon>Bacteria</taxon>
        <taxon>Pseudomonadati</taxon>
        <taxon>Bacteroidota</taxon>
        <taxon>Cytophagia</taxon>
        <taxon>Cytophagales</taxon>
        <taxon>Fulvivirgaceae</taxon>
        <taxon>Ohtaekwangia</taxon>
    </lineage>
</organism>
<dbReference type="Proteomes" id="UP001597112">
    <property type="component" value="Unassembled WGS sequence"/>
</dbReference>
<proteinExistence type="predicted"/>
<dbReference type="EMBL" id="JBHTKA010000007">
    <property type="protein sequence ID" value="MFD1001086.1"/>
    <property type="molecule type" value="Genomic_DNA"/>
</dbReference>
<evidence type="ECO:0000313" key="2">
    <source>
        <dbReference type="Proteomes" id="UP001597112"/>
    </source>
</evidence>
<gene>
    <name evidence="1" type="ORF">ACFQ21_17295</name>
</gene>
<comment type="caution">
    <text evidence="1">The sequence shown here is derived from an EMBL/GenBank/DDBJ whole genome shotgun (WGS) entry which is preliminary data.</text>
</comment>
<name>A0ABW3K7F9_9BACT</name>
<protein>
    <submittedName>
        <fullName evidence="1">Uncharacterized protein</fullName>
    </submittedName>
</protein>